<dbReference type="Proteomes" id="UP000326509">
    <property type="component" value="Unassembled WGS sequence"/>
</dbReference>
<dbReference type="AlphaFoldDB" id="A0A5J4IYH1"/>
<dbReference type="InterPro" id="IPR017439">
    <property type="entry name" value="Amidohydrolase"/>
</dbReference>
<feature type="binding site" evidence="2">
    <location>
        <position position="410"/>
    </location>
    <ligand>
        <name>Mn(2+)</name>
        <dbReference type="ChEBI" id="CHEBI:29035"/>
        <label>2</label>
    </ligand>
</feature>
<name>A0A5J4IYH1_9FLAO</name>
<evidence type="ECO:0000313" key="4">
    <source>
        <dbReference type="EMBL" id="GER59502.1"/>
    </source>
</evidence>
<dbReference type="EMBL" id="BKCG01000003">
    <property type="protein sequence ID" value="GER59502.1"/>
    <property type="molecule type" value="Genomic_DNA"/>
</dbReference>
<protein>
    <submittedName>
        <fullName evidence="4">Amidohydrolase</fullName>
    </submittedName>
</protein>
<comment type="cofactor">
    <cofactor evidence="2">
        <name>Mn(2+)</name>
        <dbReference type="ChEBI" id="CHEBI:29035"/>
    </cofactor>
    <text evidence="2">The Mn(2+) ion enhances activity.</text>
</comment>
<dbReference type="OrthoDB" id="9776731at2"/>
<feature type="binding site" evidence="2">
    <location>
        <position position="172"/>
    </location>
    <ligand>
        <name>Mn(2+)</name>
        <dbReference type="ChEBI" id="CHEBI:29035"/>
        <label>2</label>
    </ligand>
</feature>
<reference evidence="4 5" key="1">
    <citation type="submission" date="2019-08" db="EMBL/GenBank/DDBJ databases">
        <title>Draft genome sequence of Ulvibacter marinus type strain NBRC 109484.</title>
        <authorList>
            <person name="Kawano K."/>
            <person name="Ushijima N."/>
            <person name="Kihara M."/>
            <person name="Itoh H."/>
        </authorList>
    </citation>
    <scope>NUCLEOTIDE SEQUENCE [LARGE SCALE GENOMIC DNA]</scope>
    <source>
        <strain evidence="4 5">NBRC 109484</strain>
    </source>
</reference>
<dbReference type="Pfam" id="PF01546">
    <property type="entry name" value="Peptidase_M20"/>
    <property type="match status" value="1"/>
</dbReference>
<proteinExistence type="predicted"/>
<gene>
    <name evidence="4" type="ORF">ULMA_16100</name>
</gene>
<comment type="caution">
    <text evidence="4">The sequence shown here is derived from an EMBL/GenBank/DDBJ whole genome shotgun (WGS) entry which is preliminary data.</text>
</comment>
<accession>A0A5J4IYH1</accession>
<dbReference type="Gene3D" id="3.30.70.360">
    <property type="match status" value="1"/>
</dbReference>
<feature type="binding site" evidence="2">
    <location>
        <position position="136"/>
    </location>
    <ligand>
        <name>Mn(2+)</name>
        <dbReference type="ChEBI" id="CHEBI:29035"/>
        <label>2</label>
    </ligand>
</feature>
<dbReference type="SUPFAM" id="SSF53187">
    <property type="entry name" value="Zn-dependent exopeptidases"/>
    <property type="match status" value="1"/>
</dbReference>
<feature type="binding site" evidence="2">
    <location>
        <position position="198"/>
    </location>
    <ligand>
        <name>Mn(2+)</name>
        <dbReference type="ChEBI" id="CHEBI:29035"/>
        <label>2</label>
    </ligand>
</feature>
<keyword evidence="2" id="KW-0479">Metal-binding</keyword>
<dbReference type="InterPro" id="IPR002933">
    <property type="entry name" value="Peptidase_M20"/>
</dbReference>
<sequence length="436" mass="48276">MTLITKIIRNTVLLQMLLCGAFTIAQNTSTPEDIHQSVQTQTDLIFDELVKIRRDFHMHPEVSGEEKRTSAQIAAYLRDLGLEVKTGVGGYGVVGILDTGRPGKKIAWRADIDAMPSSEPDVVDFASKNEGVRHICGHDIHTTVGMGIANVLASQKEKLTGTIYFVFQPKEEINEGASAMIADGLFDLIQPDEIYGLHVSPYPVGTIATKAANVFNHFTVVEITYKASNNQDAIVDFTKSLMANAQTYGPDHKFWDPNSVFSLKLGVTHPNTIFKDYDALMHELNVKQTNDTLKMRILLNTSSKERLDAFLPMIKNKIETSAYAKDLLSVSYNLMPGLPVMETPINDAALTKASLKSITNVYGPQSVISLYGVPPFQFSDDFAYFQKEVPGVYYFLGVSNMEKGIAGMPHTPNFEADEEAIRTGVNYFSSMIIERL</sequence>
<dbReference type="GO" id="GO:0016787">
    <property type="term" value="F:hydrolase activity"/>
    <property type="evidence" value="ECO:0007669"/>
    <property type="project" value="UniProtKB-KW"/>
</dbReference>
<evidence type="ECO:0000256" key="2">
    <source>
        <dbReference type="PIRSR" id="PIRSR005962-1"/>
    </source>
</evidence>
<feature type="signal peptide" evidence="3">
    <location>
        <begin position="1"/>
        <end position="25"/>
    </location>
</feature>
<keyword evidence="5" id="KW-1185">Reference proteome</keyword>
<dbReference type="GO" id="GO:0046872">
    <property type="term" value="F:metal ion binding"/>
    <property type="evidence" value="ECO:0007669"/>
    <property type="project" value="UniProtKB-KW"/>
</dbReference>
<keyword evidence="1 4" id="KW-0378">Hydrolase</keyword>
<keyword evidence="3" id="KW-0732">Signal</keyword>
<dbReference type="PANTHER" id="PTHR11014">
    <property type="entry name" value="PEPTIDASE M20 FAMILY MEMBER"/>
    <property type="match status" value="1"/>
</dbReference>
<keyword evidence="2" id="KW-0464">Manganese</keyword>
<dbReference type="PIRSF" id="PIRSF005962">
    <property type="entry name" value="Pept_M20D_amidohydro"/>
    <property type="match status" value="1"/>
</dbReference>
<feature type="binding site" evidence="2">
    <location>
        <position position="138"/>
    </location>
    <ligand>
        <name>Mn(2+)</name>
        <dbReference type="ChEBI" id="CHEBI:29035"/>
        <label>2</label>
    </ligand>
</feature>
<dbReference type="PANTHER" id="PTHR11014:SF98">
    <property type="entry name" value="N-ACETYLDIAMINOPIMELATE DEACETYLASE"/>
    <property type="match status" value="1"/>
</dbReference>
<evidence type="ECO:0000256" key="3">
    <source>
        <dbReference type="SAM" id="SignalP"/>
    </source>
</evidence>
<dbReference type="Gene3D" id="3.40.630.10">
    <property type="entry name" value="Zn peptidases"/>
    <property type="match status" value="1"/>
</dbReference>
<evidence type="ECO:0000256" key="1">
    <source>
        <dbReference type="ARBA" id="ARBA00022801"/>
    </source>
</evidence>
<dbReference type="NCBIfam" id="TIGR01891">
    <property type="entry name" value="amidohydrolases"/>
    <property type="match status" value="1"/>
</dbReference>
<dbReference type="RefSeq" id="WP_151673852.1">
    <property type="nucleotide sequence ID" value="NZ_BKCG01000003.1"/>
</dbReference>
<organism evidence="4 5">
    <name type="scientific">Patiriisocius marinus</name>
    <dbReference type="NCBI Taxonomy" id="1397112"/>
    <lineage>
        <taxon>Bacteria</taxon>
        <taxon>Pseudomonadati</taxon>
        <taxon>Bacteroidota</taxon>
        <taxon>Flavobacteriia</taxon>
        <taxon>Flavobacteriales</taxon>
        <taxon>Flavobacteriaceae</taxon>
        <taxon>Patiriisocius</taxon>
    </lineage>
</organism>
<feature type="chain" id="PRO_5023865590" evidence="3">
    <location>
        <begin position="26"/>
        <end position="436"/>
    </location>
</feature>
<evidence type="ECO:0000313" key="5">
    <source>
        <dbReference type="Proteomes" id="UP000326509"/>
    </source>
</evidence>